<evidence type="ECO:0000256" key="3">
    <source>
        <dbReference type="ARBA" id="ARBA00023163"/>
    </source>
</evidence>
<evidence type="ECO:0000256" key="1">
    <source>
        <dbReference type="ARBA" id="ARBA00023015"/>
    </source>
</evidence>
<dbReference type="InterPro" id="IPR000792">
    <property type="entry name" value="Tscrpt_reg_LuxR_C"/>
</dbReference>
<evidence type="ECO:0000313" key="6">
    <source>
        <dbReference type="Proteomes" id="UP001589646"/>
    </source>
</evidence>
<dbReference type="InterPro" id="IPR036388">
    <property type="entry name" value="WH-like_DNA-bd_sf"/>
</dbReference>
<keyword evidence="3" id="KW-0804">Transcription</keyword>
<dbReference type="CDD" id="cd06170">
    <property type="entry name" value="LuxR_C_like"/>
    <property type="match status" value="1"/>
</dbReference>
<name>A0ABV5Q4D1_9ACTN</name>
<dbReference type="Pfam" id="PF13191">
    <property type="entry name" value="AAA_16"/>
    <property type="match status" value="1"/>
</dbReference>
<gene>
    <name evidence="5" type="ORF">ACFFRN_27410</name>
</gene>
<dbReference type="PANTHER" id="PTHR44688">
    <property type="entry name" value="DNA-BINDING TRANSCRIPTIONAL ACTIVATOR DEVR_DOSR"/>
    <property type="match status" value="1"/>
</dbReference>
<dbReference type="Pfam" id="PF00196">
    <property type="entry name" value="GerE"/>
    <property type="match status" value="1"/>
</dbReference>
<keyword evidence="2" id="KW-0238">DNA-binding</keyword>
<accession>A0ABV5Q4D1</accession>
<dbReference type="InterPro" id="IPR016032">
    <property type="entry name" value="Sig_transdc_resp-reg_C-effctor"/>
</dbReference>
<dbReference type="PROSITE" id="PS00622">
    <property type="entry name" value="HTH_LUXR_1"/>
    <property type="match status" value="1"/>
</dbReference>
<dbReference type="SUPFAM" id="SSF46894">
    <property type="entry name" value="C-terminal effector domain of the bipartite response regulators"/>
    <property type="match status" value="1"/>
</dbReference>
<evidence type="ECO:0000313" key="5">
    <source>
        <dbReference type="EMBL" id="MFB9530342.1"/>
    </source>
</evidence>
<proteinExistence type="predicted"/>
<evidence type="ECO:0000259" key="4">
    <source>
        <dbReference type="PROSITE" id="PS50043"/>
    </source>
</evidence>
<dbReference type="Gene3D" id="1.25.40.10">
    <property type="entry name" value="Tetratricopeptide repeat domain"/>
    <property type="match status" value="1"/>
</dbReference>
<dbReference type="PANTHER" id="PTHR44688:SF16">
    <property type="entry name" value="DNA-BINDING TRANSCRIPTIONAL ACTIVATOR DEVR_DOSR"/>
    <property type="match status" value="1"/>
</dbReference>
<protein>
    <submittedName>
        <fullName evidence="5">LuxR C-terminal-related transcriptional regulator</fullName>
    </submittedName>
</protein>
<dbReference type="Proteomes" id="UP001589646">
    <property type="component" value="Unassembled WGS sequence"/>
</dbReference>
<organism evidence="5 6">
    <name type="scientific">Nonomuraea roseola</name>
    <dbReference type="NCBI Taxonomy" id="46179"/>
    <lineage>
        <taxon>Bacteria</taxon>
        <taxon>Bacillati</taxon>
        <taxon>Actinomycetota</taxon>
        <taxon>Actinomycetes</taxon>
        <taxon>Streptosporangiales</taxon>
        <taxon>Streptosporangiaceae</taxon>
        <taxon>Nonomuraea</taxon>
    </lineage>
</organism>
<feature type="domain" description="HTH luxR-type" evidence="4">
    <location>
        <begin position="650"/>
        <end position="715"/>
    </location>
</feature>
<comment type="caution">
    <text evidence="5">The sequence shown here is derived from an EMBL/GenBank/DDBJ whole genome shotgun (WGS) entry which is preliminary data.</text>
</comment>
<keyword evidence="6" id="KW-1185">Reference proteome</keyword>
<dbReference type="InterPro" id="IPR027417">
    <property type="entry name" value="P-loop_NTPase"/>
</dbReference>
<evidence type="ECO:0000256" key="2">
    <source>
        <dbReference type="ARBA" id="ARBA00023125"/>
    </source>
</evidence>
<dbReference type="SUPFAM" id="SSF52540">
    <property type="entry name" value="P-loop containing nucleoside triphosphate hydrolases"/>
    <property type="match status" value="1"/>
</dbReference>
<reference evidence="5 6" key="1">
    <citation type="submission" date="2024-09" db="EMBL/GenBank/DDBJ databases">
        <authorList>
            <person name="Sun Q."/>
            <person name="Mori K."/>
        </authorList>
    </citation>
    <scope>NUCLEOTIDE SEQUENCE [LARGE SCALE GENOMIC DNA]</scope>
    <source>
        <strain evidence="5 6">JCM 3323</strain>
    </source>
</reference>
<dbReference type="PROSITE" id="PS50043">
    <property type="entry name" value="HTH_LUXR_2"/>
    <property type="match status" value="1"/>
</dbReference>
<dbReference type="InterPro" id="IPR011990">
    <property type="entry name" value="TPR-like_helical_dom_sf"/>
</dbReference>
<dbReference type="Gene3D" id="1.10.10.10">
    <property type="entry name" value="Winged helix-like DNA-binding domain superfamily/Winged helix DNA-binding domain"/>
    <property type="match status" value="1"/>
</dbReference>
<sequence>MYEGERAEVLAAVDRTAGGISTAVVVFGEPGIGKTTLLDGVRATIRISGIEAEAALPYAAVDRLLRSAAALIDGLPPALRDLVTRPQEDPFLVGLAVLTLLSDLAPVTVVIDDAHWLDRQSAEALLFTARRLDADGIAMIFAAEPGFDASGLRTLALDRSADAAGLLDGIELNPQVRDRIAQEAEGNPLALLEFARALTPEQRLGQVLPVSVLPAGNAVLARFGHRLAMAVPYGSRLLLTLAAAERDGDLAIVMSAAAALGLSEGDLAGAEGVLRVSGMRLAFRHPLERSAAYYLVPLTDRLRVHRVLAEASADPIRRLGHLAAATLTPDEHVAAELEDLARRADPALAACMLDHAAQITPIPAERARRSSEAARNLLRTDDYERALPRLAGHASVRDTLLAGDEQAALTLATKQIDELRERGTPGELPGMLGLYAEAQITAGQYGEARAALDEAAEIAAATGGSEPPAELLAEIAAIQGDASGRPGLLALGQGRYEEAIPHLQADWRARPEVMTVAADLVEATARAGRPDLAAEPLERLTAWAQAAGHPWCQAVALRARAFLAPTEEAGELLARAVHLHEGAGRPFEQARTALQFGQWLRRAGRKAESRQPLQLAAEQFDRLGAAPWAERAHGELRAAGAPVVNAAAAPEDPLGGLSPQERRIIRLAAEGASNREIAAQLFLSPRTVEYHLYRAYPKLGVSSRQDLRRKISGRTS</sequence>
<dbReference type="InterPro" id="IPR041664">
    <property type="entry name" value="AAA_16"/>
</dbReference>
<dbReference type="RefSeq" id="WP_346124775.1">
    <property type="nucleotide sequence ID" value="NZ_BAAAXC010000015.1"/>
</dbReference>
<dbReference type="EMBL" id="JBHMCE010000008">
    <property type="protein sequence ID" value="MFB9530342.1"/>
    <property type="molecule type" value="Genomic_DNA"/>
</dbReference>
<dbReference type="PRINTS" id="PR00038">
    <property type="entry name" value="HTHLUXR"/>
</dbReference>
<dbReference type="SMART" id="SM00421">
    <property type="entry name" value="HTH_LUXR"/>
    <property type="match status" value="1"/>
</dbReference>
<dbReference type="SUPFAM" id="SSF48452">
    <property type="entry name" value="TPR-like"/>
    <property type="match status" value="1"/>
</dbReference>
<keyword evidence="1" id="KW-0805">Transcription regulation</keyword>